<sequence length="280" mass="32882">MIIVDFNQVMISNLMAQLGNHTNIPLDEGLFRHMVINSIRTYKQKFGDEYGEMVIACDDRNHWRKQMFPYYKANRKKNRDASEIDWSLVFNSFDKIKQELKDFFPYRVIQVETAEADDIIATLVKNNPQAELVLILSGDKDFIQLHRDGVKQYDPVRKKWITHDNPVGYLYEHILKGDSGDGVPNVLSDDDVFVVDGKRQKPLTQKKIDEIASTTIDSNHPLWRNWHRNYNLIDLQCIPQNIKDQVFAKYSEQANKGRDKIFNYFITNKMKHLMEHVGEF</sequence>
<dbReference type="GO" id="GO:0017108">
    <property type="term" value="F:5'-flap endonuclease activity"/>
    <property type="evidence" value="ECO:0007669"/>
    <property type="project" value="InterPro"/>
</dbReference>
<evidence type="ECO:0000259" key="3">
    <source>
        <dbReference type="SMART" id="SM00475"/>
    </source>
</evidence>
<dbReference type="SUPFAM" id="SSF47807">
    <property type="entry name" value="5' to 3' exonuclease, C-terminal subdomain"/>
    <property type="match status" value="1"/>
</dbReference>
<name>A0A6J7WTI3_9CAUD</name>
<dbReference type="SUPFAM" id="SSF88723">
    <property type="entry name" value="PIN domain-like"/>
    <property type="match status" value="1"/>
</dbReference>
<dbReference type="InterPro" id="IPR036276">
    <property type="entry name" value="T4_RNaseH_C"/>
</dbReference>
<dbReference type="PANTHER" id="PTHR42646:SF2">
    <property type="entry name" value="5'-3' EXONUCLEASE FAMILY PROTEIN"/>
    <property type="match status" value="1"/>
</dbReference>
<gene>
    <name evidence="4" type="ORF">UFOVP245_148</name>
</gene>
<dbReference type="InterPro" id="IPR020046">
    <property type="entry name" value="5-3_exonucl_a-hlix_arch_N"/>
</dbReference>
<evidence type="ECO:0000256" key="2">
    <source>
        <dbReference type="ARBA" id="ARBA00022801"/>
    </source>
</evidence>
<dbReference type="SMART" id="SM00475">
    <property type="entry name" value="53EXOc"/>
    <property type="match status" value="1"/>
</dbReference>
<keyword evidence="2" id="KW-0378">Hydrolase</keyword>
<dbReference type="InterPro" id="IPR002421">
    <property type="entry name" value="5-3_exonuclease"/>
</dbReference>
<dbReference type="InterPro" id="IPR036279">
    <property type="entry name" value="5-3_exonuclease_C_sf"/>
</dbReference>
<evidence type="ECO:0000313" key="4">
    <source>
        <dbReference type="EMBL" id="CAB5221409.1"/>
    </source>
</evidence>
<dbReference type="Pfam" id="PF02739">
    <property type="entry name" value="5_3_exonuc_N"/>
    <property type="match status" value="1"/>
</dbReference>
<reference evidence="4" key="1">
    <citation type="submission" date="2020-05" db="EMBL/GenBank/DDBJ databases">
        <authorList>
            <person name="Chiriac C."/>
            <person name="Salcher M."/>
            <person name="Ghai R."/>
            <person name="Kavagutti S V."/>
        </authorList>
    </citation>
    <scope>NUCLEOTIDE SEQUENCE</scope>
</reference>
<evidence type="ECO:0000256" key="1">
    <source>
        <dbReference type="ARBA" id="ARBA00022722"/>
    </source>
</evidence>
<dbReference type="Gene3D" id="1.10.150.20">
    <property type="entry name" value="5' to 3' exonuclease, C-terminal subdomain"/>
    <property type="match status" value="1"/>
</dbReference>
<dbReference type="CDD" id="cd09860">
    <property type="entry name" value="PIN_T4-like"/>
    <property type="match status" value="1"/>
</dbReference>
<dbReference type="Gene3D" id="3.40.50.1010">
    <property type="entry name" value="5'-nuclease"/>
    <property type="match status" value="1"/>
</dbReference>
<dbReference type="InterPro" id="IPR038969">
    <property type="entry name" value="FEN"/>
</dbReference>
<protein>
    <submittedName>
        <fullName evidence="4">RnaseH</fullName>
    </submittedName>
</protein>
<proteinExistence type="predicted"/>
<dbReference type="PANTHER" id="PTHR42646">
    <property type="entry name" value="FLAP ENDONUCLEASE XNI"/>
    <property type="match status" value="1"/>
</dbReference>
<dbReference type="Pfam" id="PF09293">
    <property type="entry name" value="RNaseH_C"/>
    <property type="match status" value="1"/>
</dbReference>
<dbReference type="EMBL" id="LR798287">
    <property type="protein sequence ID" value="CAB5221409.1"/>
    <property type="molecule type" value="Genomic_DNA"/>
</dbReference>
<organism evidence="4">
    <name type="scientific">uncultured Caudovirales phage</name>
    <dbReference type="NCBI Taxonomy" id="2100421"/>
    <lineage>
        <taxon>Viruses</taxon>
        <taxon>Duplodnaviria</taxon>
        <taxon>Heunggongvirae</taxon>
        <taxon>Uroviricota</taxon>
        <taxon>Caudoviricetes</taxon>
        <taxon>Peduoviridae</taxon>
        <taxon>Maltschvirus</taxon>
        <taxon>Maltschvirus maltsch</taxon>
    </lineage>
</organism>
<dbReference type="GO" id="GO:0008409">
    <property type="term" value="F:5'-3' exonuclease activity"/>
    <property type="evidence" value="ECO:0007669"/>
    <property type="project" value="InterPro"/>
</dbReference>
<accession>A0A6J7WTI3</accession>
<dbReference type="GO" id="GO:0003677">
    <property type="term" value="F:DNA binding"/>
    <property type="evidence" value="ECO:0007669"/>
    <property type="project" value="InterPro"/>
</dbReference>
<dbReference type="InterPro" id="IPR029060">
    <property type="entry name" value="PIN-like_dom_sf"/>
</dbReference>
<feature type="domain" description="5'-3' exonuclease" evidence="3">
    <location>
        <begin position="12"/>
        <end position="248"/>
    </location>
</feature>
<dbReference type="GO" id="GO:0033567">
    <property type="term" value="P:DNA replication, Okazaki fragment processing"/>
    <property type="evidence" value="ECO:0007669"/>
    <property type="project" value="InterPro"/>
</dbReference>
<keyword evidence="1" id="KW-0540">Nuclease</keyword>